<dbReference type="InterPro" id="IPR001683">
    <property type="entry name" value="PX_dom"/>
</dbReference>
<protein>
    <recommendedName>
        <fullName evidence="2">PX domain-containing protein</fullName>
    </recommendedName>
</protein>
<dbReference type="PROSITE" id="PS50195">
    <property type="entry name" value="PX"/>
    <property type="match status" value="1"/>
</dbReference>
<evidence type="ECO:0000256" key="1">
    <source>
        <dbReference type="SAM" id="MobiDB-lite"/>
    </source>
</evidence>
<feature type="region of interest" description="Disordered" evidence="1">
    <location>
        <begin position="71"/>
        <end position="98"/>
    </location>
</feature>
<reference evidence="3 4" key="1">
    <citation type="submission" date="2018-07" db="EMBL/GenBank/DDBJ databases">
        <title>Genome sequencing of oomycete isolates from Chile give support for New Zealand origin for Phytophthora kernoviae and make available the first Nothophytophthora sp. genome.</title>
        <authorList>
            <person name="Studholme D.J."/>
            <person name="Sanfuentes E."/>
            <person name="Panda P."/>
            <person name="Hill R."/>
            <person name="Sambles C."/>
            <person name="Grant M."/>
            <person name="Williams N.M."/>
            <person name="Mcdougal R.L."/>
        </authorList>
    </citation>
    <scope>NUCLEOTIDE SEQUENCE [LARGE SCALE GENOMIC DNA]</scope>
    <source>
        <strain evidence="3">Chile7</strain>
    </source>
</reference>
<sequence length="348" mass="40142">MWTNEDPDSERQSLDIELGRRLSQLSENAKFAVGLNQIQRVAVRDLYDSPEHDGATVYVMDVYIHKTQKGLPTANAGESKTARKRRLQHQQESERPEYDVEHRYSDFRALRQRIYDIVDCTEDQLHPVCMDSLETSNDTNCHSLDMDLGRHLSQLSNSARFAVRLNQMNHVAIRSFYEHEEHGRAVTVYVVDVFLQRMQKGLPKTDRKREQQSEHPAYRVQHRYSEFRLLRQHIEDVVGDPGDDDAHPLLCPYCSRVLWLVTAGSFPSRYPNQGPVATCTGWRKLLTYSRKHSLEKFINALLGAAKDVSYRYTAIQCERYATVSHLLNDFLAEPHSRMVGTAAALSYC</sequence>
<dbReference type="Gene3D" id="3.30.1520.10">
    <property type="entry name" value="Phox-like domain"/>
    <property type="match status" value="1"/>
</dbReference>
<proteinExistence type="predicted"/>
<gene>
    <name evidence="3" type="ORF">BBJ29_006199</name>
</gene>
<dbReference type="SUPFAM" id="SSF64268">
    <property type="entry name" value="PX domain"/>
    <property type="match status" value="1"/>
</dbReference>
<evidence type="ECO:0000313" key="4">
    <source>
        <dbReference type="Proteomes" id="UP000284657"/>
    </source>
</evidence>
<evidence type="ECO:0000259" key="2">
    <source>
        <dbReference type="PROSITE" id="PS50195"/>
    </source>
</evidence>
<feature type="compositionally biased region" description="Basic and acidic residues" evidence="1">
    <location>
        <begin position="89"/>
        <end position="98"/>
    </location>
</feature>
<feature type="domain" description="PX" evidence="2">
    <location>
        <begin position="167"/>
        <end position="337"/>
    </location>
</feature>
<name>A0A3R7HD08_9STRA</name>
<dbReference type="AlphaFoldDB" id="A0A3R7HD08"/>
<accession>A0A3R7HD08</accession>
<dbReference type="EMBL" id="MBAD02002604">
    <property type="protein sequence ID" value="RLN46101.1"/>
    <property type="molecule type" value="Genomic_DNA"/>
</dbReference>
<dbReference type="Proteomes" id="UP000284657">
    <property type="component" value="Unassembled WGS sequence"/>
</dbReference>
<evidence type="ECO:0000313" key="3">
    <source>
        <dbReference type="EMBL" id="RLN46101.1"/>
    </source>
</evidence>
<comment type="caution">
    <text evidence="3">The sequence shown here is derived from an EMBL/GenBank/DDBJ whole genome shotgun (WGS) entry which is preliminary data.</text>
</comment>
<dbReference type="InterPro" id="IPR036871">
    <property type="entry name" value="PX_dom_sf"/>
</dbReference>
<organism evidence="3 4">
    <name type="scientific">Phytophthora kernoviae</name>
    <dbReference type="NCBI Taxonomy" id="325452"/>
    <lineage>
        <taxon>Eukaryota</taxon>
        <taxon>Sar</taxon>
        <taxon>Stramenopiles</taxon>
        <taxon>Oomycota</taxon>
        <taxon>Peronosporomycetes</taxon>
        <taxon>Peronosporales</taxon>
        <taxon>Peronosporaceae</taxon>
        <taxon>Phytophthora</taxon>
    </lineage>
</organism>
<dbReference type="GO" id="GO:0035091">
    <property type="term" value="F:phosphatidylinositol binding"/>
    <property type="evidence" value="ECO:0007669"/>
    <property type="project" value="InterPro"/>
</dbReference>